<name>A0A9D4UAA0_ADICA</name>
<reference evidence="4" key="1">
    <citation type="submission" date="2021-01" db="EMBL/GenBank/DDBJ databases">
        <title>Adiantum capillus-veneris genome.</title>
        <authorList>
            <person name="Fang Y."/>
            <person name="Liao Q."/>
        </authorList>
    </citation>
    <scope>NUCLEOTIDE SEQUENCE</scope>
    <source>
        <strain evidence="4">H3</strain>
        <tissue evidence="4">Leaf</tissue>
    </source>
</reference>
<accession>A0A9D4UAA0</accession>
<feature type="region of interest" description="Disordered" evidence="3">
    <location>
        <begin position="307"/>
        <end position="329"/>
    </location>
</feature>
<dbReference type="OrthoDB" id="1938584at2759"/>
<dbReference type="PANTHER" id="PTHR33172">
    <property type="entry name" value="OS08G0516900 PROTEIN"/>
    <property type="match status" value="1"/>
</dbReference>
<evidence type="ECO:0000313" key="4">
    <source>
        <dbReference type="EMBL" id="KAI5064065.1"/>
    </source>
</evidence>
<evidence type="ECO:0000313" key="5">
    <source>
        <dbReference type="Proteomes" id="UP000886520"/>
    </source>
</evidence>
<sequence>MAAGGPTVAYNMAGKGSTCVPVEGPKGSKFSTFRVQDATPRGFSTSGEATRGPNYRFTASHDTVVRGLSALSLRGQFQLDADSTAEESRSGSLGAVCRAPPELYRSMSPKNDESVQFTPLPSAVCGKPLALFRAACNVDFMQHSGVHSQAPNDESVNRSLLHLDVPHRTALSPVYLSNVPNGRHHDEGLPKENSHSTYNTFKSANANVCESTSRNGLDLDTNSESSSVSEYDMSVVSSLSWEASQGSDDAEIQSAFIAGDLSCSVGSSSITPRKGLSQFYAGKSRSFSCLRDVTSVKDLAKPDSPYAAKKRKVSSSNARLPPLQKGPATIAKKSMQSGCWREPFLYWLMGSKSCYA</sequence>
<dbReference type="GO" id="GO:0006950">
    <property type="term" value="P:response to stress"/>
    <property type="evidence" value="ECO:0007669"/>
    <property type="project" value="UniProtKB-ARBA"/>
</dbReference>
<comment type="subcellular location">
    <subcellularLocation>
        <location evidence="1">Nucleus</location>
    </subcellularLocation>
</comment>
<dbReference type="EMBL" id="JABFUD020000020">
    <property type="protein sequence ID" value="KAI5064065.1"/>
    <property type="molecule type" value="Genomic_DNA"/>
</dbReference>
<dbReference type="InterPro" id="IPR051992">
    <property type="entry name" value="OxStress_Response_Reg"/>
</dbReference>
<comment type="caution">
    <text evidence="4">The sequence shown here is derived from an EMBL/GenBank/DDBJ whole genome shotgun (WGS) entry which is preliminary data.</text>
</comment>
<protein>
    <submittedName>
        <fullName evidence="4">Uncharacterized protein</fullName>
    </submittedName>
</protein>
<dbReference type="GO" id="GO:0005634">
    <property type="term" value="C:nucleus"/>
    <property type="evidence" value="ECO:0007669"/>
    <property type="project" value="UniProtKB-SubCell"/>
</dbReference>
<dbReference type="Proteomes" id="UP000886520">
    <property type="component" value="Chromosome 20"/>
</dbReference>
<dbReference type="AlphaFoldDB" id="A0A9D4UAA0"/>
<gene>
    <name evidence="4" type="ORF">GOP47_0020735</name>
</gene>
<evidence type="ECO:0000256" key="2">
    <source>
        <dbReference type="ARBA" id="ARBA00023242"/>
    </source>
</evidence>
<dbReference type="PANTHER" id="PTHR33172:SF96">
    <property type="entry name" value="PROTEIN OXIDATIVE STRESS 3 LIKE 3"/>
    <property type="match status" value="1"/>
</dbReference>
<organism evidence="4 5">
    <name type="scientific">Adiantum capillus-veneris</name>
    <name type="common">Maidenhair fern</name>
    <dbReference type="NCBI Taxonomy" id="13818"/>
    <lineage>
        <taxon>Eukaryota</taxon>
        <taxon>Viridiplantae</taxon>
        <taxon>Streptophyta</taxon>
        <taxon>Embryophyta</taxon>
        <taxon>Tracheophyta</taxon>
        <taxon>Polypodiopsida</taxon>
        <taxon>Polypodiidae</taxon>
        <taxon>Polypodiales</taxon>
        <taxon>Pteridineae</taxon>
        <taxon>Pteridaceae</taxon>
        <taxon>Vittarioideae</taxon>
        <taxon>Adiantum</taxon>
    </lineage>
</organism>
<proteinExistence type="predicted"/>
<evidence type="ECO:0000256" key="1">
    <source>
        <dbReference type="ARBA" id="ARBA00004123"/>
    </source>
</evidence>
<keyword evidence="2" id="KW-0539">Nucleus</keyword>
<evidence type="ECO:0000256" key="3">
    <source>
        <dbReference type="SAM" id="MobiDB-lite"/>
    </source>
</evidence>
<keyword evidence="5" id="KW-1185">Reference proteome</keyword>